<dbReference type="Proteomes" id="UP001066276">
    <property type="component" value="Chromosome 9"/>
</dbReference>
<proteinExistence type="predicted"/>
<dbReference type="EMBL" id="JANPWB010000013">
    <property type="protein sequence ID" value="KAJ1106534.1"/>
    <property type="molecule type" value="Genomic_DNA"/>
</dbReference>
<name>A0AAV7MVR6_PLEWA</name>
<accession>A0AAV7MVR6</accession>
<protein>
    <submittedName>
        <fullName evidence="2">Uncharacterized protein</fullName>
    </submittedName>
</protein>
<gene>
    <name evidence="2" type="ORF">NDU88_003935</name>
</gene>
<keyword evidence="3" id="KW-1185">Reference proteome</keyword>
<comment type="caution">
    <text evidence="2">The sequence shown here is derived from an EMBL/GenBank/DDBJ whole genome shotgun (WGS) entry which is preliminary data.</text>
</comment>
<sequence>MLAAPSPSTGAASKRSDRGGAGARQTEEGGVAPPPLGSQVIHQPTPLGPIGDTLLAERELRTSHYSSMTLE</sequence>
<dbReference type="AlphaFoldDB" id="A0AAV7MVR6"/>
<evidence type="ECO:0000313" key="2">
    <source>
        <dbReference type="EMBL" id="KAJ1106534.1"/>
    </source>
</evidence>
<evidence type="ECO:0000256" key="1">
    <source>
        <dbReference type="SAM" id="MobiDB-lite"/>
    </source>
</evidence>
<reference evidence="2" key="1">
    <citation type="journal article" date="2022" name="bioRxiv">
        <title>Sequencing and chromosome-scale assembly of the giantPleurodeles waltlgenome.</title>
        <authorList>
            <person name="Brown T."/>
            <person name="Elewa A."/>
            <person name="Iarovenko S."/>
            <person name="Subramanian E."/>
            <person name="Araus A.J."/>
            <person name="Petzold A."/>
            <person name="Susuki M."/>
            <person name="Suzuki K.-i.T."/>
            <person name="Hayashi T."/>
            <person name="Toyoda A."/>
            <person name="Oliveira C."/>
            <person name="Osipova E."/>
            <person name="Leigh N.D."/>
            <person name="Simon A."/>
            <person name="Yun M.H."/>
        </authorList>
    </citation>
    <scope>NUCLEOTIDE SEQUENCE</scope>
    <source>
        <strain evidence="2">20211129_DDA</strain>
        <tissue evidence="2">Liver</tissue>
    </source>
</reference>
<feature type="region of interest" description="Disordered" evidence="1">
    <location>
        <begin position="1"/>
        <end position="54"/>
    </location>
</feature>
<feature type="compositionally biased region" description="Polar residues" evidence="1">
    <location>
        <begin position="1"/>
        <end position="11"/>
    </location>
</feature>
<evidence type="ECO:0000313" key="3">
    <source>
        <dbReference type="Proteomes" id="UP001066276"/>
    </source>
</evidence>
<organism evidence="2 3">
    <name type="scientific">Pleurodeles waltl</name>
    <name type="common">Iberian ribbed newt</name>
    <dbReference type="NCBI Taxonomy" id="8319"/>
    <lineage>
        <taxon>Eukaryota</taxon>
        <taxon>Metazoa</taxon>
        <taxon>Chordata</taxon>
        <taxon>Craniata</taxon>
        <taxon>Vertebrata</taxon>
        <taxon>Euteleostomi</taxon>
        <taxon>Amphibia</taxon>
        <taxon>Batrachia</taxon>
        <taxon>Caudata</taxon>
        <taxon>Salamandroidea</taxon>
        <taxon>Salamandridae</taxon>
        <taxon>Pleurodelinae</taxon>
        <taxon>Pleurodeles</taxon>
    </lineage>
</organism>